<keyword evidence="2" id="KW-1185">Reference proteome</keyword>
<dbReference type="InterPro" id="IPR026325">
    <property type="entry name" value="DUF932"/>
</dbReference>
<evidence type="ECO:0000313" key="1">
    <source>
        <dbReference type="EMBL" id="UOO90095.1"/>
    </source>
</evidence>
<name>A0ABY4E3Y2_9NEIS</name>
<accession>A0ABY4E3Y2</accession>
<proteinExistence type="predicted"/>
<protein>
    <submittedName>
        <fullName evidence="1">DUF932 domain-containing protein</fullName>
    </submittedName>
</protein>
<organism evidence="1 2">
    <name type="scientific">Vitreoscilla massiliensis</name>
    <dbReference type="NCBI Taxonomy" id="1689272"/>
    <lineage>
        <taxon>Bacteria</taxon>
        <taxon>Pseudomonadati</taxon>
        <taxon>Pseudomonadota</taxon>
        <taxon>Betaproteobacteria</taxon>
        <taxon>Neisseriales</taxon>
        <taxon>Neisseriaceae</taxon>
        <taxon>Vitreoscilla</taxon>
    </lineage>
</organism>
<dbReference type="RefSeq" id="WP_058356006.1">
    <property type="nucleotide sequence ID" value="NZ_CABKVG010000008.1"/>
</dbReference>
<dbReference type="Proteomes" id="UP000832011">
    <property type="component" value="Chromosome"/>
</dbReference>
<dbReference type="InterPro" id="IPR017686">
    <property type="entry name" value="Phg/plasmid-like_prot"/>
</dbReference>
<sequence>MAHLVETMAYTGLTPWHGLGNQLPEKQPLEVWAQAAGMDWQIKESPVHFSIDNVHNASMFGSFDEQKVLYRSDTNSALSVVSNRYQVVQPMEVLEFYRDLTEQAGFELETAGVLKGGRKFWALARTGKSTVLKGNDLVNGYVLLATSCDGSLATIAMPTTVRVACNNTLSIAVNGTEQAVKVSHRSNFDADAVKRRLGIAVSQWDQFMYEMKVLSERKVSVKEANRYFETLLSSNQTDVVPVIGAKSHLKLLNAQTESVMPNERAYKKLQAMFNGQGRGAELTAAKDTAWGLLCAVTEFVDHERQARSNENRLDSAWFGNGGQMKQKALEQALQLVA</sequence>
<reference evidence="1 2" key="1">
    <citation type="journal article" date="2022" name="Res Sq">
        <title>Evolution of multicellular longitudinally dividing oral cavity symbionts (Neisseriaceae).</title>
        <authorList>
            <person name="Nyongesa S."/>
            <person name="Weber P."/>
            <person name="Bernet E."/>
            <person name="Pullido F."/>
            <person name="Nieckarz M."/>
            <person name="Delaby M."/>
            <person name="Nieves C."/>
            <person name="Viehboeck T."/>
            <person name="Krause N."/>
            <person name="Rivera-Millot A."/>
            <person name="Nakamura A."/>
            <person name="Vischer N."/>
            <person name="VanNieuwenhze M."/>
            <person name="Brun Y."/>
            <person name="Cava F."/>
            <person name="Bulgheresi S."/>
            <person name="Veyrier F."/>
        </authorList>
    </citation>
    <scope>NUCLEOTIDE SEQUENCE [LARGE SCALE GENOMIC DNA]</scope>
    <source>
        <strain evidence="1 2">SN4</strain>
    </source>
</reference>
<gene>
    <name evidence="1" type="ORF">LVJ82_03655</name>
</gene>
<evidence type="ECO:0000313" key="2">
    <source>
        <dbReference type="Proteomes" id="UP000832011"/>
    </source>
</evidence>
<dbReference type="Pfam" id="PF06067">
    <property type="entry name" value="DUF932"/>
    <property type="match status" value="1"/>
</dbReference>
<dbReference type="EMBL" id="CP091511">
    <property type="protein sequence ID" value="UOO90095.1"/>
    <property type="molecule type" value="Genomic_DNA"/>
</dbReference>
<dbReference type="NCBIfam" id="TIGR03299">
    <property type="entry name" value="LGT_TIGR03299"/>
    <property type="match status" value="1"/>
</dbReference>